<dbReference type="Proteomes" id="UP000051863">
    <property type="component" value="Unassembled WGS sequence"/>
</dbReference>
<evidence type="ECO:0000256" key="1">
    <source>
        <dbReference type="SAM" id="SignalP"/>
    </source>
</evidence>
<comment type="caution">
    <text evidence="2">The sequence shown here is derived from an EMBL/GenBank/DDBJ whole genome shotgun (WGS) entry which is preliminary data.</text>
</comment>
<evidence type="ECO:0000313" key="3">
    <source>
        <dbReference type="Proteomes" id="UP000051863"/>
    </source>
</evidence>
<name>A0A0R0CDC0_9GAMM</name>
<keyword evidence="1" id="KW-0732">Signal</keyword>
<feature type="chain" id="PRO_5006393913" evidence="1">
    <location>
        <begin position="26"/>
        <end position="129"/>
    </location>
</feature>
<proteinExistence type="predicted"/>
<dbReference type="OrthoDB" id="5986598at2"/>
<accession>A0A0R0CDC0</accession>
<evidence type="ECO:0000313" key="2">
    <source>
        <dbReference type="EMBL" id="KRG67725.1"/>
    </source>
</evidence>
<reference evidence="2 3" key="1">
    <citation type="submission" date="2015-05" db="EMBL/GenBank/DDBJ databases">
        <title>Genome sequencing and analysis of members of genus Stenotrophomonas.</title>
        <authorList>
            <person name="Patil P.P."/>
            <person name="Midha S."/>
            <person name="Patil P.B."/>
        </authorList>
    </citation>
    <scope>NUCLEOTIDE SEQUENCE [LARGE SCALE GENOMIC DNA]</scope>
    <source>
        <strain evidence="2 3">DSM 18941</strain>
    </source>
</reference>
<dbReference type="PATRIC" id="fig|405446.3.peg.1288"/>
<dbReference type="AlphaFoldDB" id="A0A0R0CDC0"/>
<dbReference type="RefSeq" id="WP_057628387.1">
    <property type="nucleotide sequence ID" value="NZ_LDJJ01000028.1"/>
</dbReference>
<dbReference type="EMBL" id="LDJJ01000028">
    <property type="protein sequence ID" value="KRG67725.1"/>
    <property type="molecule type" value="Genomic_DNA"/>
</dbReference>
<sequence>MQPNPCRWLLALACALAMLAQVAGAEPSNKWRIAVNHTADVAGEIELSLTPEGAEATRLVVPIPAGTHENHAAHLIRDAFRSQYGRSLYKAEMDDGEDVLIKVRGQNPDIDLVLVRNTAEGLKLHLSRE</sequence>
<feature type="signal peptide" evidence="1">
    <location>
        <begin position="1"/>
        <end position="25"/>
    </location>
</feature>
<keyword evidence="3" id="KW-1185">Reference proteome</keyword>
<gene>
    <name evidence="2" type="ORF">ABB27_09185</name>
</gene>
<organism evidence="2 3">
    <name type="scientific">Stenotrophomonas terrae</name>
    <dbReference type="NCBI Taxonomy" id="405446"/>
    <lineage>
        <taxon>Bacteria</taxon>
        <taxon>Pseudomonadati</taxon>
        <taxon>Pseudomonadota</taxon>
        <taxon>Gammaproteobacteria</taxon>
        <taxon>Lysobacterales</taxon>
        <taxon>Lysobacteraceae</taxon>
        <taxon>Stenotrophomonas</taxon>
    </lineage>
</organism>
<protein>
    <submittedName>
        <fullName evidence="2">Uncharacterized protein</fullName>
    </submittedName>
</protein>